<sequence>MSDLVGFEAWAALAGDSPTSRTEWAAVVRAWGEPHRRYHDLAHLAAVLGIVDRLADDATDPAAVRLAAWYHDVVYDPRRNDNEASSAGRARAGLRGLVPDERIAEVERLVLLTAGHAVEPGDANGAVLCDADLAVLASPPESYAAYASAVREEYGHVPDELFTAGRIAVLEQLLALPRLYRLPVVAGTWEPRARANMAAELSLLRARSASAGGASGPAIPPPAAG</sequence>
<dbReference type="Gene3D" id="1.10.3210.10">
    <property type="entry name" value="Hypothetical protein af1432"/>
    <property type="match status" value="1"/>
</dbReference>
<dbReference type="InterPro" id="IPR009218">
    <property type="entry name" value="HD_phosphohydro"/>
</dbReference>
<keyword evidence="2" id="KW-1185">Reference proteome</keyword>
<organism evidence="1 2">
    <name type="scientific">Blastococcus aggregatus</name>
    <dbReference type="NCBI Taxonomy" id="38502"/>
    <lineage>
        <taxon>Bacteria</taxon>
        <taxon>Bacillati</taxon>
        <taxon>Actinomycetota</taxon>
        <taxon>Actinomycetes</taxon>
        <taxon>Geodermatophilales</taxon>
        <taxon>Geodermatophilaceae</taxon>
        <taxon>Blastococcus</taxon>
    </lineage>
</organism>
<proteinExistence type="predicted"/>
<reference evidence="2" key="1">
    <citation type="submission" date="2017-08" db="EMBL/GenBank/DDBJ databases">
        <authorList>
            <person name="Varghese N."/>
            <person name="Submissions S."/>
        </authorList>
    </citation>
    <scope>NUCLEOTIDE SEQUENCE [LARGE SCALE GENOMIC DNA]</scope>
    <source>
        <strain evidence="2">DSM 4725</strain>
    </source>
</reference>
<dbReference type="PANTHER" id="PTHR21174">
    <property type="match status" value="1"/>
</dbReference>
<dbReference type="CDD" id="cd00077">
    <property type="entry name" value="HDc"/>
    <property type="match status" value="1"/>
</dbReference>
<dbReference type="OrthoDB" id="9808993at2"/>
<keyword evidence="1" id="KW-0378">Hydrolase</keyword>
<evidence type="ECO:0000313" key="1">
    <source>
        <dbReference type="EMBL" id="SOC47355.1"/>
    </source>
</evidence>
<dbReference type="GO" id="GO:0016787">
    <property type="term" value="F:hydrolase activity"/>
    <property type="evidence" value="ECO:0007669"/>
    <property type="project" value="UniProtKB-KW"/>
</dbReference>
<dbReference type="EMBL" id="OBQI01000001">
    <property type="protein sequence ID" value="SOC47355.1"/>
    <property type="molecule type" value="Genomic_DNA"/>
</dbReference>
<gene>
    <name evidence="1" type="ORF">SAMN05660748_0773</name>
</gene>
<dbReference type="PANTHER" id="PTHR21174:SF0">
    <property type="entry name" value="HD PHOSPHOHYDROLASE FAMILY PROTEIN-RELATED"/>
    <property type="match status" value="1"/>
</dbReference>
<accession>A0A285UZL4</accession>
<dbReference type="AlphaFoldDB" id="A0A285UZL4"/>
<evidence type="ECO:0000313" key="2">
    <source>
        <dbReference type="Proteomes" id="UP000219435"/>
    </source>
</evidence>
<name>A0A285UZL4_9ACTN</name>
<dbReference type="RefSeq" id="WP_097193648.1">
    <property type="nucleotide sequence ID" value="NZ_OBQI01000001.1"/>
</dbReference>
<protein>
    <submittedName>
        <fullName evidence="1">Predicted metal-dependent phosphohydrolase, HD superfamily</fullName>
    </submittedName>
</protein>
<dbReference type="Proteomes" id="UP000219435">
    <property type="component" value="Unassembled WGS sequence"/>
</dbReference>
<dbReference type="SUPFAM" id="SSF109604">
    <property type="entry name" value="HD-domain/PDEase-like"/>
    <property type="match status" value="1"/>
</dbReference>
<dbReference type="InterPro" id="IPR003607">
    <property type="entry name" value="HD/PDEase_dom"/>
</dbReference>
<dbReference type="PIRSF" id="PIRSF035170">
    <property type="entry name" value="HD_phosphohydro"/>
    <property type="match status" value="1"/>
</dbReference>